<dbReference type="FunCoup" id="A0A1Z5SSS4">
    <property type="interactions" value="243"/>
</dbReference>
<evidence type="ECO:0000259" key="5">
    <source>
        <dbReference type="PROSITE" id="PS51741"/>
    </source>
</evidence>
<dbReference type="PANTHER" id="PTHR23176:SF136">
    <property type="entry name" value="RHO GTPASE ACTIVATOR (RGD1)"/>
    <property type="match status" value="1"/>
</dbReference>
<dbReference type="InterPro" id="IPR050729">
    <property type="entry name" value="Rho-GAP"/>
</dbReference>
<feature type="region of interest" description="Disordered" evidence="3">
    <location>
        <begin position="1"/>
        <end position="52"/>
    </location>
</feature>
<name>A0A1Z5SSS4_HORWE</name>
<protein>
    <recommendedName>
        <fullName evidence="8">Rho-GAP domain-containing protein</fullName>
    </recommendedName>
</protein>
<feature type="compositionally biased region" description="Polar residues" evidence="3">
    <location>
        <begin position="374"/>
        <end position="394"/>
    </location>
</feature>
<accession>A0A1Z5SSS4</accession>
<feature type="compositionally biased region" description="Low complexity" evidence="3">
    <location>
        <begin position="28"/>
        <end position="43"/>
    </location>
</feature>
<proteinExistence type="predicted"/>
<evidence type="ECO:0000256" key="3">
    <source>
        <dbReference type="SAM" id="MobiDB-lite"/>
    </source>
</evidence>
<evidence type="ECO:0000256" key="2">
    <source>
        <dbReference type="PROSITE-ProRule" id="PRU01077"/>
    </source>
</evidence>
<dbReference type="GO" id="GO:0005938">
    <property type="term" value="C:cell cortex"/>
    <property type="evidence" value="ECO:0007669"/>
    <property type="project" value="UniProtKB-ARBA"/>
</dbReference>
<dbReference type="InterPro" id="IPR008936">
    <property type="entry name" value="Rho_GTPase_activation_prot"/>
</dbReference>
<reference evidence="6 7" key="1">
    <citation type="submission" date="2017-01" db="EMBL/GenBank/DDBJ databases">
        <title>The recent genome duplication of the halophilic yeast Hortaea werneckii: insights from long-read sequencing.</title>
        <authorList>
            <person name="Sinha S."/>
            <person name="Flibotte S."/>
            <person name="Neira M."/>
            <person name="Lenassi M."/>
            <person name="Gostincar C."/>
            <person name="Stajich J.E."/>
            <person name="Nislow C.E."/>
        </authorList>
    </citation>
    <scope>NUCLEOTIDE SEQUENCE [LARGE SCALE GENOMIC DNA]</scope>
    <source>
        <strain evidence="6 7">EXF-2000</strain>
    </source>
</reference>
<sequence>MSSGEPNNDGVDGSDVNATNGSEHEANSPPVSAAGPGPSDGAPTKSQPPKEVDDVMYSDIGINTLLNRLKQSIASARDFAAFLKKRSTLEEDQATGLKRLAKTHLDTIKRSESRGGGYATQLCEVMRVHERMADNGMQFALSLHQMHEDLNELSNNMERGRKQWKHDGLDAEKRASDAEAAMHKAKSRYDSLAEDYDRARTGDTKGSRRLGLKGPKSAEQHESDLLRKVQGADEDYEGKVRAAKSQRESLIKTDRPKATRALMELCRECDSGLTLQLQKFATFNEKLLLGNGLAVSPLSGEESKQKSLRDVIHQIDNDRDFHSYVGSHASKVTRPSEITYEKHPTLAPKTQQPSNRSVSGAAGPSSPPPQQPSLAATSGPMSQPNSTNSRYSTQAPPPGPLVAPSQPQQYGPPPSQSSQSQQASGMYQSQGMQSPYQQQPLQSPTAMPDRSYQSPAFGDRPTRENYQATPPYPMHPSERSPPPPQQSMGSLSSPTQSAPYDGHPPNPRAAAASVSPGPNLPPLRPVFGVSLDDLFHRDQSAVPMLVIQCILAVDHFGLEIEGIYRLSGTSSLVSKLRAQFDNNPNGVDFRNPANFYHDVNSVATLLKQFFRDLPDPLFTRAEYPRFIEAARIEGEEQRRDALHGLINELPDPNYATLRALVLHLHRVMQHEGRNRMGASNLALCFAPSLMGTHTGAQIADASFQARVMDTILNNATAIFDED</sequence>
<dbReference type="Proteomes" id="UP000194280">
    <property type="component" value="Unassembled WGS sequence"/>
</dbReference>
<evidence type="ECO:0000313" key="6">
    <source>
        <dbReference type="EMBL" id="OTA23883.1"/>
    </source>
</evidence>
<feature type="compositionally biased region" description="Polar residues" evidence="3">
    <location>
        <begin position="486"/>
        <end position="498"/>
    </location>
</feature>
<dbReference type="EMBL" id="MUNK01000271">
    <property type="protein sequence ID" value="OTA23883.1"/>
    <property type="molecule type" value="Genomic_DNA"/>
</dbReference>
<feature type="domain" description="F-BAR" evidence="5">
    <location>
        <begin position="50"/>
        <end position="316"/>
    </location>
</feature>
<dbReference type="SUPFAM" id="SSF103657">
    <property type="entry name" value="BAR/IMD domain-like"/>
    <property type="match status" value="1"/>
</dbReference>
<dbReference type="InterPro" id="IPR001060">
    <property type="entry name" value="FCH_dom"/>
</dbReference>
<dbReference type="InterPro" id="IPR000198">
    <property type="entry name" value="RhoGAP_dom"/>
</dbReference>
<dbReference type="SMART" id="SM00324">
    <property type="entry name" value="RhoGAP"/>
    <property type="match status" value="1"/>
</dbReference>
<keyword evidence="7" id="KW-1185">Reference proteome</keyword>
<dbReference type="SUPFAM" id="SSF48350">
    <property type="entry name" value="GTPase activation domain, GAP"/>
    <property type="match status" value="1"/>
</dbReference>
<dbReference type="Gene3D" id="1.20.1270.60">
    <property type="entry name" value="Arfaptin homology (AH) domain/BAR domain"/>
    <property type="match status" value="1"/>
</dbReference>
<dbReference type="CDD" id="cd07652">
    <property type="entry name" value="F-BAR_Rgd1"/>
    <property type="match status" value="1"/>
</dbReference>
<feature type="compositionally biased region" description="Pro residues" evidence="3">
    <location>
        <begin position="470"/>
        <end position="485"/>
    </location>
</feature>
<feature type="compositionally biased region" description="Low complexity" evidence="3">
    <location>
        <begin position="416"/>
        <end position="444"/>
    </location>
</feature>
<dbReference type="PROSITE" id="PS50238">
    <property type="entry name" value="RHOGAP"/>
    <property type="match status" value="1"/>
</dbReference>
<dbReference type="InterPro" id="IPR031160">
    <property type="entry name" value="F_BAR_dom"/>
</dbReference>
<gene>
    <name evidence="6" type="ORF">BTJ68_13044</name>
</gene>
<dbReference type="FunFam" id="1.20.1270.60:FF:000063">
    <property type="entry name" value="Rho GTPase activator"/>
    <property type="match status" value="1"/>
</dbReference>
<dbReference type="Pfam" id="PF00611">
    <property type="entry name" value="FCH"/>
    <property type="match status" value="1"/>
</dbReference>
<dbReference type="InParanoid" id="A0A1Z5SSS4"/>
<dbReference type="PROSITE" id="PS51741">
    <property type="entry name" value="F_BAR"/>
    <property type="match status" value="1"/>
</dbReference>
<dbReference type="STRING" id="1157616.A0A1Z5SSS4"/>
<organism evidence="6 7">
    <name type="scientific">Hortaea werneckii EXF-2000</name>
    <dbReference type="NCBI Taxonomy" id="1157616"/>
    <lineage>
        <taxon>Eukaryota</taxon>
        <taxon>Fungi</taxon>
        <taxon>Dikarya</taxon>
        <taxon>Ascomycota</taxon>
        <taxon>Pezizomycotina</taxon>
        <taxon>Dothideomycetes</taxon>
        <taxon>Dothideomycetidae</taxon>
        <taxon>Mycosphaerellales</taxon>
        <taxon>Teratosphaeriaceae</taxon>
        <taxon>Hortaea</taxon>
    </lineage>
</organism>
<feature type="compositionally biased region" description="Polar residues" evidence="3">
    <location>
        <begin position="348"/>
        <end position="358"/>
    </location>
</feature>
<feature type="compositionally biased region" description="Basic and acidic residues" evidence="3">
    <location>
        <begin position="163"/>
        <end position="206"/>
    </location>
</feature>
<feature type="domain" description="Rho-GAP" evidence="4">
    <location>
        <begin position="529"/>
        <end position="719"/>
    </location>
</feature>
<evidence type="ECO:0008006" key="8">
    <source>
        <dbReference type="Google" id="ProtNLM"/>
    </source>
</evidence>
<dbReference type="Gene3D" id="1.10.555.10">
    <property type="entry name" value="Rho GTPase activation protein"/>
    <property type="match status" value="1"/>
</dbReference>
<dbReference type="AlphaFoldDB" id="A0A1Z5SSS4"/>
<dbReference type="SMART" id="SM00055">
    <property type="entry name" value="FCH"/>
    <property type="match status" value="1"/>
</dbReference>
<comment type="caution">
    <text evidence="6">The sequence shown here is derived from an EMBL/GenBank/DDBJ whole genome shotgun (WGS) entry which is preliminary data.</text>
</comment>
<evidence type="ECO:0000259" key="4">
    <source>
        <dbReference type="PROSITE" id="PS50238"/>
    </source>
</evidence>
<evidence type="ECO:0000256" key="1">
    <source>
        <dbReference type="ARBA" id="ARBA00022468"/>
    </source>
</evidence>
<dbReference type="OrthoDB" id="437889at2759"/>
<dbReference type="InterPro" id="IPR027267">
    <property type="entry name" value="AH/BAR_dom_sf"/>
</dbReference>
<feature type="region of interest" description="Disordered" evidence="3">
    <location>
        <begin position="328"/>
        <end position="519"/>
    </location>
</feature>
<dbReference type="VEuPathDB" id="FungiDB:BTJ68_13044"/>
<dbReference type="Pfam" id="PF00620">
    <property type="entry name" value="RhoGAP"/>
    <property type="match status" value="1"/>
</dbReference>
<dbReference type="GO" id="GO:0005096">
    <property type="term" value="F:GTPase activator activity"/>
    <property type="evidence" value="ECO:0007669"/>
    <property type="project" value="UniProtKB-KW"/>
</dbReference>
<dbReference type="GO" id="GO:0007165">
    <property type="term" value="P:signal transduction"/>
    <property type="evidence" value="ECO:0007669"/>
    <property type="project" value="InterPro"/>
</dbReference>
<keyword evidence="1" id="KW-0343">GTPase activation</keyword>
<evidence type="ECO:0000313" key="7">
    <source>
        <dbReference type="Proteomes" id="UP000194280"/>
    </source>
</evidence>
<dbReference type="PANTHER" id="PTHR23176">
    <property type="entry name" value="RHO/RAC/CDC GTPASE-ACTIVATING PROTEIN"/>
    <property type="match status" value="1"/>
</dbReference>
<feature type="region of interest" description="Disordered" evidence="3">
    <location>
        <begin position="163"/>
        <end position="224"/>
    </location>
</feature>
<keyword evidence="2" id="KW-0175">Coiled coil</keyword>